<accession>A0A1Y2AB90</accession>
<keyword evidence="3" id="KW-1185">Reference proteome</keyword>
<organism evidence="2 3">
    <name type="scientific">Clohesyomyces aquaticus</name>
    <dbReference type="NCBI Taxonomy" id="1231657"/>
    <lineage>
        <taxon>Eukaryota</taxon>
        <taxon>Fungi</taxon>
        <taxon>Dikarya</taxon>
        <taxon>Ascomycota</taxon>
        <taxon>Pezizomycotina</taxon>
        <taxon>Dothideomycetes</taxon>
        <taxon>Pleosporomycetidae</taxon>
        <taxon>Pleosporales</taxon>
        <taxon>Lindgomycetaceae</taxon>
        <taxon>Clohesyomyces</taxon>
    </lineage>
</organism>
<dbReference type="Proteomes" id="UP000193144">
    <property type="component" value="Unassembled WGS sequence"/>
</dbReference>
<feature type="compositionally biased region" description="Polar residues" evidence="1">
    <location>
        <begin position="93"/>
        <end position="109"/>
    </location>
</feature>
<name>A0A1Y2AB90_9PLEO</name>
<sequence>MARRFTNRDFVQGEERPTSGPVSLARLVPVHPIRRQGSKWRPLQLSDFPEGDNEDGDQEAHDELGGFDAKSGQQLNLEPSERPQPMPRASPSDLPQLQTNVRQPTNDSRGTGDGSVVSTIVNSEDVSPTDTRRGPNEKTRVFGETPLPDPIHLRTQIGNFDGHVVFIGHPNRDISAHQWSSHAFQWHEIGRYSLNRRNIEGSLAQDRLEGGNVQQESLQGFKVLAGQREKRAVTRCRQKEIKLPDPASILRVETLSRPTFTDGDRFASLSSASGSNTDQFPTLSRLSQARAGMPANKAPTSAPRTIKRDYLEDPFVTPVKPAVPTNLNLNPINRTVDEIRGGGLRLTGSMDFKFEFPPPPTSPQETRTSQAAFDPEVRRQIFQEREKERIRRELRPQERQMELELRDVDIGEDAMSGINSSARRLTISRPQVPMSPEDIHTRQKLKSKLVELGDQSMRTNIPPDGRIAVPDVPGFPGQQAPTYKLFPPPGLTVANPNRIVSNLNAAAAPYNYFVNQDSGSEATTTLAPTADTLMFSDPDGMRQVQNREIAGGLGHQGPTPQNFKGPFFADTIPTSHNPTLPLASHVDEQEKLRMWFRDGNRPERQEEFYKSVMATANLNAEARSMNSLGTIGDNSPRGPDPHNFGNSRAFMRLYETIREYADQSLTNQAERDYFTRAWKAAPPSRDLGNHGSPTHFEGLYPINNRGRQSYGVPSWGGFGISPAAPNRGFGGANRR</sequence>
<feature type="region of interest" description="Disordered" evidence="1">
    <location>
        <begin position="1"/>
        <end position="149"/>
    </location>
</feature>
<protein>
    <submittedName>
        <fullName evidence="2">Uncharacterized protein</fullName>
    </submittedName>
</protein>
<dbReference type="AlphaFoldDB" id="A0A1Y2AB90"/>
<gene>
    <name evidence="2" type="ORF">BCR34DRAFT_3086</name>
</gene>
<dbReference type="OrthoDB" id="10251048at2759"/>
<feature type="compositionally biased region" description="Basic and acidic residues" evidence="1">
    <location>
        <begin position="130"/>
        <end position="141"/>
    </location>
</feature>
<reference evidence="2 3" key="1">
    <citation type="submission" date="2016-07" db="EMBL/GenBank/DDBJ databases">
        <title>Pervasive Adenine N6-methylation of Active Genes in Fungi.</title>
        <authorList>
            <consortium name="DOE Joint Genome Institute"/>
            <person name="Mondo S.J."/>
            <person name="Dannebaum R.O."/>
            <person name="Kuo R.C."/>
            <person name="Labutti K."/>
            <person name="Haridas S."/>
            <person name="Kuo A."/>
            <person name="Salamov A."/>
            <person name="Ahrendt S.R."/>
            <person name="Lipzen A."/>
            <person name="Sullivan W."/>
            <person name="Andreopoulos W.B."/>
            <person name="Clum A."/>
            <person name="Lindquist E."/>
            <person name="Daum C."/>
            <person name="Ramamoorthy G.K."/>
            <person name="Gryganskyi A."/>
            <person name="Culley D."/>
            <person name="Magnuson J.K."/>
            <person name="James T.Y."/>
            <person name="O'Malley M.A."/>
            <person name="Stajich J.E."/>
            <person name="Spatafora J.W."/>
            <person name="Visel A."/>
            <person name="Grigoriev I.V."/>
        </authorList>
    </citation>
    <scope>NUCLEOTIDE SEQUENCE [LARGE SCALE GENOMIC DNA]</scope>
    <source>
        <strain evidence="2 3">CBS 115471</strain>
    </source>
</reference>
<proteinExistence type="predicted"/>
<comment type="caution">
    <text evidence="2">The sequence shown here is derived from an EMBL/GenBank/DDBJ whole genome shotgun (WGS) entry which is preliminary data.</text>
</comment>
<evidence type="ECO:0000256" key="1">
    <source>
        <dbReference type="SAM" id="MobiDB-lite"/>
    </source>
</evidence>
<evidence type="ECO:0000313" key="3">
    <source>
        <dbReference type="Proteomes" id="UP000193144"/>
    </source>
</evidence>
<dbReference type="EMBL" id="MCFA01000001">
    <property type="protein sequence ID" value="ORY19766.1"/>
    <property type="molecule type" value="Genomic_DNA"/>
</dbReference>
<feature type="compositionally biased region" description="Polar residues" evidence="1">
    <location>
        <begin position="116"/>
        <end position="129"/>
    </location>
</feature>
<evidence type="ECO:0000313" key="2">
    <source>
        <dbReference type="EMBL" id="ORY19766.1"/>
    </source>
</evidence>